<reference evidence="1" key="1">
    <citation type="submission" date="2022-07" db="EMBL/GenBank/DDBJ databases">
        <authorList>
            <person name="Macas J."/>
            <person name="Novak P."/>
            <person name="Neumann P."/>
        </authorList>
    </citation>
    <scope>NUCLEOTIDE SEQUENCE</scope>
</reference>
<dbReference type="Proteomes" id="UP001152523">
    <property type="component" value="Unassembled WGS sequence"/>
</dbReference>
<proteinExistence type="predicted"/>
<evidence type="ECO:0000313" key="1">
    <source>
        <dbReference type="EMBL" id="CAH9052275.1"/>
    </source>
</evidence>
<dbReference type="EMBL" id="CAMAPF010000004">
    <property type="protein sequence ID" value="CAH9052275.1"/>
    <property type="molecule type" value="Genomic_DNA"/>
</dbReference>
<evidence type="ECO:0000313" key="2">
    <source>
        <dbReference type="Proteomes" id="UP001152523"/>
    </source>
</evidence>
<accession>A0AAV0BW15</accession>
<organism evidence="1 2">
    <name type="scientific">Cuscuta epithymum</name>
    <dbReference type="NCBI Taxonomy" id="186058"/>
    <lineage>
        <taxon>Eukaryota</taxon>
        <taxon>Viridiplantae</taxon>
        <taxon>Streptophyta</taxon>
        <taxon>Embryophyta</taxon>
        <taxon>Tracheophyta</taxon>
        <taxon>Spermatophyta</taxon>
        <taxon>Magnoliopsida</taxon>
        <taxon>eudicotyledons</taxon>
        <taxon>Gunneridae</taxon>
        <taxon>Pentapetalae</taxon>
        <taxon>asterids</taxon>
        <taxon>lamiids</taxon>
        <taxon>Solanales</taxon>
        <taxon>Convolvulaceae</taxon>
        <taxon>Cuscuteae</taxon>
        <taxon>Cuscuta</taxon>
        <taxon>Cuscuta subgen. Cuscuta</taxon>
    </lineage>
</organism>
<sequence length="223" mass="24058">MRGGKSRVRTNFVYSDMPSSSAVTSIISPDEQHYNNALFYVSWENREPKQSLYPFTAGEDTCTDQLLLFGGDRSDAGPPEVGSLNGTGWDLFQHYYYCGNYSNRDCVEQGKATAEEAELPPLPPDITTSFGGGYFSSGATGEQSFGQATSSNDNVAYAAVIEGGEGGSTGWDYLGYGCSGGGAILTPPRETELRLDFGSPEYNAINFITKDSYAFSNGGCYWV</sequence>
<gene>
    <name evidence="1" type="ORF">CEPIT_LOCUS357</name>
</gene>
<comment type="caution">
    <text evidence="1">The sequence shown here is derived from an EMBL/GenBank/DDBJ whole genome shotgun (WGS) entry which is preliminary data.</text>
</comment>
<keyword evidence="2" id="KW-1185">Reference proteome</keyword>
<name>A0AAV0BW15_9ASTE</name>
<evidence type="ECO:0008006" key="3">
    <source>
        <dbReference type="Google" id="ProtNLM"/>
    </source>
</evidence>
<dbReference type="AlphaFoldDB" id="A0AAV0BW15"/>
<protein>
    <recommendedName>
        <fullName evidence="3">Neprosin domain-containing protein</fullName>
    </recommendedName>
</protein>